<protein>
    <submittedName>
        <fullName evidence="3">Thioesterase</fullName>
    </submittedName>
</protein>
<dbReference type="RefSeq" id="WP_187219887.1">
    <property type="nucleotide sequence ID" value="NZ_JABVED010000004.1"/>
</dbReference>
<dbReference type="Pfam" id="PF00975">
    <property type="entry name" value="Thioesterase"/>
    <property type="match status" value="1"/>
</dbReference>
<feature type="domain" description="Thioesterase" evidence="2">
    <location>
        <begin position="22"/>
        <end position="243"/>
    </location>
</feature>
<comment type="caution">
    <text evidence="3">The sequence shown here is derived from an EMBL/GenBank/DDBJ whole genome shotgun (WGS) entry which is preliminary data.</text>
</comment>
<evidence type="ECO:0000259" key="2">
    <source>
        <dbReference type="Pfam" id="PF00975"/>
    </source>
</evidence>
<dbReference type="Proteomes" id="UP000734823">
    <property type="component" value="Unassembled WGS sequence"/>
</dbReference>
<dbReference type="SUPFAM" id="SSF53474">
    <property type="entry name" value="alpha/beta-Hydrolases"/>
    <property type="match status" value="1"/>
</dbReference>
<name>A0ABR7L4P9_9PSEU</name>
<evidence type="ECO:0000256" key="1">
    <source>
        <dbReference type="ARBA" id="ARBA00007169"/>
    </source>
</evidence>
<evidence type="ECO:0000313" key="4">
    <source>
        <dbReference type="Proteomes" id="UP000734823"/>
    </source>
</evidence>
<dbReference type="Gene3D" id="3.40.50.1820">
    <property type="entry name" value="alpha/beta hydrolase"/>
    <property type="match status" value="1"/>
</dbReference>
<organism evidence="3 4">
    <name type="scientific">Actinokineospora xionganensis</name>
    <dbReference type="NCBI Taxonomy" id="2684470"/>
    <lineage>
        <taxon>Bacteria</taxon>
        <taxon>Bacillati</taxon>
        <taxon>Actinomycetota</taxon>
        <taxon>Actinomycetes</taxon>
        <taxon>Pseudonocardiales</taxon>
        <taxon>Pseudonocardiaceae</taxon>
        <taxon>Actinokineospora</taxon>
    </lineage>
</organism>
<dbReference type="EMBL" id="JABVED010000004">
    <property type="protein sequence ID" value="MBC6447366.1"/>
    <property type="molecule type" value="Genomic_DNA"/>
</dbReference>
<sequence>MTAVDVTARWLPLRALTRPGLPLFCLPHAGAGGSAYRTWLDRMPGVAVHPVQPPGRESRLREPAFERMGPLVEELASVVLETVDGPYAVYGHSHGALVGFELLREIRRRGGPAPVRLIVSGSAAPQCGVDDGPPVTGMTRPELIAMLRRLGGTPEWLLADAGAVDMILPAIVGDFTVREAYEYVPEPVTDVPITILASTDDPRASLARQQRWQELTSASTDLHTLVGGHFAVFEQAVSTHRIVSAALRPWVAGPR</sequence>
<dbReference type="InterPro" id="IPR029058">
    <property type="entry name" value="AB_hydrolase_fold"/>
</dbReference>
<dbReference type="InterPro" id="IPR001031">
    <property type="entry name" value="Thioesterase"/>
</dbReference>
<gene>
    <name evidence="3" type="ORF">GPZ80_09315</name>
</gene>
<reference evidence="3 4" key="1">
    <citation type="submission" date="2020-06" db="EMBL/GenBank/DDBJ databases">
        <title>Actinokineospora xiongansis sp. nov., isolated from soil of Baiyangdian.</title>
        <authorList>
            <person name="Zhang X."/>
        </authorList>
    </citation>
    <scope>NUCLEOTIDE SEQUENCE [LARGE SCALE GENOMIC DNA]</scope>
    <source>
        <strain evidence="3 4">HBU206404</strain>
    </source>
</reference>
<evidence type="ECO:0000313" key="3">
    <source>
        <dbReference type="EMBL" id="MBC6447366.1"/>
    </source>
</evidence>
<dbReference type="PANTHER" id="PTHR11487">
    <property type="entry name" value="THIOESTERASE"/>
    <property type="match status" value="1"/>
</dbReference>
<dbReference type="PANTHER" id="PTHR11487:SF0">
    <property type="entry name" value="S-ACYL FATTY ACID SYNTHASE THIOESTERASE, MEDIUM CHAIN"/>
    <property type="match status" value="1"/>
</dbReference>
<keyword evidence="4" id="KW-1185">Reference proteome</keyword>
<dbReference type="InterPro" id="IPR012223">
    <property type="entry name" value="TEII"/>
</dbReference>
<comment type="similarity">
    <text evidence="1">Belongs to the thioesterase family.</text>
</comment>
<proteinExistence type="inferred from homology"/>
<accession>A0ABR7L4P9</accession>